<name>A0A5N6MC32_9ASTR</name>
<protein>
    <recommendedName>
        <fullName evidence="1">Reverse transcriptase zinc-binding domain-containing protein</fullName>
    </recommendedName>
</protein>
<dbReference type="AlphaFoldDB" id="A0A5N6MC32"/>
<keyword evidence="3" id="KW-1185">Reference proteome</keyword>
<sequence>MSASRRHRKRLPAKALSRRNINIDLLSGKLCGEAEETTDHLFAAYQLAIYIWSHIEIWCKLPQIFAFSFRHLDIPNSLATTKQKELILLVIQTTFGAFGKAIIGVPGSGSDIMFWIDSWLGAEPFYVRFPALFAIERSKSCTAADRVKIVRESMVLEFQWSSYGLSFEEESELIVLSNLIGSIKLDQGIDSWRWNIGNEGGFSVQTIKRALLKVNDQVSINSFFWNNWLPKKLNFMALSAHLDWLPTMVALTSRRMVVNSCWCVICNEQLETAEHLFVTYRMAQYIWEKISEWCRLKHLIIFSLNGMLANWEVVPRSGRRWFTRCL</sequence>
<evidence type="ECO:0000313" key="3">
    <source>
        <dbReference type="Proteomes" id="UP000326396"/>
    </source>
</evidence>
<dbReference type="Proteomes" id="UP000326396">
    <property type="component" value="Linkage Group LG6"/>
</dbReference>
<comment type="caution">
    <text evidence="2">The sequence shown here is derived from an EMBL/GenBank/DDBJ whole genome shotgun (WGS) entry which is preliminary data.</text>
</comment>
<dbReference type="PANTHER" id="PTHR36617">
    <property type="entry name" value="PROTEIN, PUTATIVE-RELATED"/>
    <property type="match status" value="1"/>
</dbReference>
<dbReference type="Pfam" id="PF13966">
    <property type="entry name" value="zf-RVT"/>
    <property type="match status" value="1"/>
</dbReference>
<evidence type="ECO:0000259" key="1">
    <source>
        <dbReference type="Pfam" id="PF13966"/>
    </source>
</evidence>
<dbReference type="InterPro" id="IPR026960">
    <property type="entry name" value="RVT-Znf"/>
</dbReference>
<proteinExistence type="predicted"/>
<accession>A0A5N6MC32</accession>
<dbReference type="PANTHER" id="PTHR36617:SF15">
    <property type="entry name" value="REVERSE TRANSCRIPTASE ZINC-BINDING DOMAIN-CONTAINING PROTEIN"/>
    <property type="match status" value="1"/>
</dbReference>
<reference evidence="2 3" key="1">
    <citation type="submission" date="2019-05" db="EMBL/GenBank/DDBJ databases">
        <title>Mikania micrantha, genome provides insights into the molecular mechanism of rapid growth.</title>
        <authorList>
            <person name="Liu B."/>
        </authorList>
    </citation>
    <scope>NUCLEOTIDE SEQUENCE [LARGE SCALE GENOMIC DNA]</scope>
    <source>
        <strain evidence="2">NLD-2019</strain>
        <tissue evidence="2">Leaf</tissue>
    </source>
</reference>
<evidence type="ECO:0000313" key="2">
    <source>
        <dbReference type="EMBL" id="KAD3338047.1"/>
    </source>
</evidence>
<organism evidence="2 3">
    <name type="scientific">Mikania micrantha</name>
    <name type="common">bitter vine</name>
    <dbReference type="NCBI Taxonomy" id="192012"/>
    <lineage>
        <taxon>Eukaryota</taxon>
        <taxon>Viridiplantae</taxon>
        <taxon>Streptophyta</taxon>
        <taxon>Embryophyta</taxon>
        <taxon>Tracheophyta</taxon>
        <taxon>Spermatophyta</taxon>
        <taxon>Magnoliopsida</taxon>
        <taxon>eudicotyledons</taxon>
        <taxon>Gunneridae</taxon>
        <taxon>Pentapetalae</taxon>
        <taxon>asterids</taxon>
        <taxon>campanulids</taxon>
        <taxon>Asterales</taxon>
        <taxon>Asteraceae</taxon>
        <taxon>Asteroideae</taxon>
        <taxon>Heliantheae alliance</taxon>
        <taxon>Eupatorieae</taxon>
        <taxon>Mikania</taxon>
    </lineage>
</organism>
<gene>
    <name evidence="2" type="ORF">E3N88_33568</name>
</gene>
<dbReference type="OrthoDB" id="692647at2759"/>
<feature type="domain" description="Reverse transcriptase zinc-binding" evidence="1">
    <location>
        <begin position="202"/>
        <end position="287"/>
    </location>
</feature>
<dbReference type="EMBL" id="SZYD01000016">
    <property type="protein sequence ID" value="KAD3338047.1"/>
    <property type="molecule type" value="Genomic_DNA"/>
</dbReference>